<evidence type="ECO:0000313" key="1">
    <source>
        <dbReference type="EMBL" id="ETW45696.1"/>
    </source>
</evidence>
<protein>
    <submittedName>
        <fullName evidence="1">Uncharacterized protein</fullName>
    </submittedName>
</protein>
<dbReference type="Proteomes" id="UP000030699">
    <property type="component" value="Unassembled WGS sequence"/>
</dbReference>
<gene>
    <name evidence="1" type="ORF">PFMALIP_06233</name>
</gene>
<reference evidence="1 2" key="2">
    <citation type="submission" date="2013-02" db="EMBL/GenBank/DDBJ databases">
        <title>The Genome Sequence of Plasmodium falciparum MaliPS096_E11.</title>
        <authorList>
            <consortium name="The Broad Institute Genome Sequencing Platform"/>
            <consortium name="The Broad Institute Genome Sequencing Center for Infectious Disease"/>
            <person name="Neafsey D."/>
            <person name="Cheeseman I."/>
            <person name="Volkman S."/>
            <person name="Adams J."/>
            <person name="Walker B."/>
            <person name="Young S.K."/>
            <person name="Zeng Q."/>
            <person name="Gargeya S."/>
            <person name="Fitzgerald M."/>
            <person name="Haas B."/>
            <person name="Abouelleil A."/>
            <person name="Alvarado L."/>
            <person name="Arachchi H.M."/>
            <person name="Berlin A.M."/>
            <person name="Chapman S.B."/>
            <person name="Dewar J."/>
            <person name="Goldberg J."/>
            <person name="Griggs A."/>
            <person name="Gujja S."/>
            <person name="Hansen M."/>
            <person name="Howarth C."/>
            <person name="Imamovic A."/>
            <person name="Larimer J."/>
            <person name="McCowan C."/>
            <person name="Murphy C."/>
            <person name="Neiman D."/>
            <person name="Pearson M."/>
            <person name="Priest M."/>
            <person name="Roberts A."/>
            <person name="Saif S."/>
            <person name="Shea T."/>
            <person name="Sisk P."/>
            <person name="Sykes S."/>
            <person name="Wortman J."/>
            <person name="Nusbaum C."/>
            <person name="Birren B."/>
        </authorList>
    </citation>
    <scope>NUCLEOTIDE SEQUENCE [LARGE SCALE GENOMIC DNA]</scope>
    <source>
        <strain evidence="1 2">MaliPS096_E11</strain>
    </source>
</reference>
<name>A0A024WGL1_PLAFA</name>
<sequence>MITYSEYFDDYVEDLNRYLHKIKHSIYNITNKEDYNKTREYIFEAEKCIKQINIEINSLPKGSNKIINQSGKNLGNINVQNLDDININKIKSISYKIKKDQIKDIGYMRVSKYSELMKSMKMMNYDEHFNDEYRNVCDEIYEDLFLIYNKNIQVYKNINICNYTFPMAINLLTLNNDENILININKSDDNKKLIKVDKKKFLIVDILYNYDYYYTLTKSKLDKLKEYNIYLSYYSNHIKKKNKKILNYKKYALLKLIKKRGFNYICIDADTYVKNKKGKSKDLSYEINKLYINNLILDILKRQKKNHLHPHPPTQNRTTKQIKNINIKNKLLLYHQNKKNVKKIIHFKNYKYKIMNLPDQRNHYHNKRIKYIKDKSLLAINHKTKNIIEKQKISTSNHLSKLKRMFSL</sequence>
<evidence type="ECO:0000313" key="2">
    <source>
        <dbReference type="Proteomes" id="UP000030699"/>
    </source>
</evidence>
<reference evidence="1 2" key="1">
    <citation type="submission" date="2013-02" db="EMBL/GenBank/DDBJ databases">
        <title>The Genome Annotation of Plasmodium falciparum MaliPS096_E11.</title>
        <authorList>
            <consortium name="The Broad Institute Genome Sequencing Platform"/>
            <consortium name="The Broad Institute Genome Sequencing Center for Infectious Disease"/>
            <person name="Neafsey D."/>
            <person name="Hoffman S."/>
            <person name="Volkman S."/>
            <person name="Rosenthal P."/>
            <person name="Walker B."/>
            <person name="Young S.K."/>
            <person name="Zeng Q."/>
            <person name="Gargeya S."/>
            <person name="Fitzgerald M."/>
            <person name="Haas B."/>
            <person name="Abouelleil A."/>
            <person name="Allen A.W."/>
            <person name="Alvarado L."/>
            <person name="Arachchi H.M."/>
            <person name="Berlin A.M."/>
            <person name="Chapman S.B."/>
            <person name="Gainer-Dewar J."/>
            <person name="Goldberg J."/>
            <person name="Griggs A."/>
            <person name="Gujja S."/>
            <person name="Hansen M."/>
            <person name="Howarth C."/>
            <person name="Imamovic A."/>
            <person name="Ireland A."/>
            <person name="Larimer J."/>
            <person name="McCowan C."/>
            <person name="Murphy C."/>
            <person name="Pearson M."/>
            <person name="Poon T.W."/>
            <person name="Priest M."/>
            <person name="Roberts A."/>
            <person name="Saif S."/>
            <person name="Shea T."/>
            <person name="Sisk P."/>
            <person name="Sykes S."/>
            <person name="Wortman J."/>
            <person name="Nusbaum C."/>
            <person name="Birren B."/>
        </authorList>
    </citation>
    <scope>NUCLEOTIDE SEQUENCE [LARGE SCALE GENOMIC DNA]</scope>
    <source>
        <strain evidence="1 2">MaliPS096_E11</strain>
    </source>
</reference>
<dbReference type="AlphaFoldDB" id="A0A024WGL1"/>
<proteinExistence type="predicted"/>
<organism evidence="1 2">
    <name type="scientific">Plasmodium falciparum MaliPS096_E11</name>
    <dbReference type="NCBI Taxonomy" id="1036727"/>
    <lineage>
        <taxon>Eukaryota</taxon>
        <taxon>Sar</taxon>
        <taxon>Alveolata</taxon>
        <taxon>Apicomplexa</taxon>
        <taxon>Aconoidasida</taxon>
        <taxon>Haemosporida</taxon>
        <taxon>Plasmodiidae</taxon>
        <taxon>Plasmodium</taxon>
        <taxon>Plasmodium (Laverania)</taxon>
    </lineage>
</organism>
<accession>A0A024WGL1</accession>
<dbReference type="EMBL" id="KI925980">
    <property type="protein sequence ID" value="ETW45696.1"/>
    <property type="molecule type" value="Genomic_DNA"/>
</dbReference>